<comment type="caution">
    <text evidence="2">The sequence shown here is derived from an EMBL/GenBank/DDBJ whole genome shotgun (WGS) entry which is preliminary data.</text>
</comment>
<dbReference type="AlphaFoldDB" id="A0ABC9YML5"/>
<organism evidence="2 3">
    <name type="scientific">Nocardia seriolae</name>
    <dbReference type="NCBI Taxonomy" id="37332"/>
    <lineage>
        <taxon>Bacteria</taxon>
        <taxon>Bacillati</taxon>
        <taxon>Actinomycetota</taxon>
        <taxon>Actinomycetes</taxon>
        <taxon>Mycobacteriales</taxon>
        <taxon>Nocardiaceae</taxon>
        <taxon>Nocardia</taxon>
    </lineage>
</organism>
<name>A0ABC9YML5_9NOCA</name>
<dbReference type="Proteomes" id="UP000037179">
    <property type="component" value="Unassembled WGS sequence"/>
</dbReference>
<sequence length="133" mass="14796">MPNPLPGWMIREDQKMKPLSESLRDLAARVQQFEESSAATREKNVAALQAKKEDLAATFGHEGKEIEKTAAELREAAQSWWADTREALERQIGLVRADFEKWQTELKTQHATGPAAESKPAVESKPVEPAGKS</sequence>
<evidence type="ECO:0000313" key="3">
    <source>
        <dbReference type="Proteomes" id="UP000037179"/>
    </source>
</evidence>
<keyword evidence="3" id="KW-1185">Reference proteome</keyword>
<reference evidence="3" key="1">
    <citation type="submission" date="2015-07" db="EMBL/GenBank/DDBJ databases">
        <title>Nocardia seriolae U-1 whole genome shotgun sequence.</title>
        <authorList>
            <person name="Imajoh M."/>
            <person name="Fukumoto Y."/>
            <person name="Sukeda M."/>
            <person name="Yamane J."/>
            <person name="Yamasaki K."/>
            <person name="Shimizu M."/>
            <person name="Ohnishi K."/>
            <person name="Oshima S."/>
        </authorList>
    </citation>
    <scope>NUCLEOTIDE SEQUENCE [LARGE SCALE GENOMIC DNA]</scope>
    <source>
        <strain evidence="3">U-1</strain>
    </source>
</reference>
<reference evidence="2 3" key="2">
    <citation type="journal article" date="2016" name="Genome Announc.">
        <title>Draft Genome Sequence of Erythromycin- and Oxytetracycline-Sensitive Nocardia seriolae Strain U-1 (NBRC 110359).</title>
        <authorList>
            <person name="Imajoh M."/>
            <person name="Sukeda M."/>
            <person name="Shimizu M."/>
            <person name="Yamane J."/>
            <person name="Ohnishi K."/>
            <person name="Oshima S."/>
        </authorList>
    </citation>
    <scope>NUCLEOTIDE SEQUENCE [LARGE SCALE GENOMIC DNA]</scope>
    <source>
        <strain evidence="2 3">U-1</strain>
    </source>
</reference>
<accession>A0ABC9YML5</accession>
<protein>
    <submittedName>
        <fullName evidence="2">Methyl-accepting chemotaxis protein</fullName>
    </submittedName>
</protein>
<dbReference type="EMBL" id="BBYQ01000005">
    <property type="protein sequence ID" value="GAP26321.1"/>
    <property type="molecule type" value="Genomic_DNA"/>
</dbReference>
<feature type="region of interest" description="Disordered" evidence="1">
    <location>
        <begin position="105"/>
        <end position="133"/>
    </location>
</feature>
<evidence type="ECO:0000256" key="1">
    <source>
        <dbReference type="SAM" id="MobiDB-lite"/>
    </source>
</evidence>
<gene>
    <name evidence="2" type="ORF">NSK11_contig00005-0049</name>
</gene>
<evidence type="ECO:0000313" key="2">
    <source>
        <dbReference type="EMBL" id="GAP26321.1"/>
    </source>
</evidence>
<proteinExistence type="predicted"/>